<dbReference type="RefSeq" id="WP_377940761.1">
    <property type="nucleotide sequence ID" value="NZ_JBHUCX010000004.1"/>
</dbReference>
<dbReference type="InterPro" id="IPR020103">
    <property type="entry name" value="PsdUridine_synth_cat_dom_sf"/>
</dbReference>
<reference evidence="6" key="1">
    <citation type="journal article" date="2019" name="Int. J. Syst. Evol. Microbiol.">
        <title>The Global Catalogue of Microorganisms (GCM) 10K type strain sequencing project: providing services to taxonomists for standard genome sequencing and annotation.</title>
        <authorList>
            <consortium name="The Broad Institute Genomics Platform"/>
            <consortium name="The Broad Institute Genome Sequencing Center for Infectious Disease"/>
            <person name="Wu L."/>
            <person name="Ma J."/>
        </authorList>
    </citation>
    <scope>NUCLEOTIDE SEQUENCE [LARGE SCALE GENOMIC DNA]</scope>
    <source>
        <strain evidence="6">CGMCC 1.12286</strain>
    </source>
</reference>
<evidence type="ECO:0000256" key="3">
    <source>
        <dbReference type="RuleBase" id="RU362028"/>
    </source>
</evidence>
<accession>A0ABW4JAK5</accession>
<comment type="similarity">
    <text evidence="2 3">Belongs to the pseudouridine synthase RluA family.</text>
</comment>
<dbReference type="GO" id="GO:0016853">
    <property type="term" value="F:isomerase activity"/>
    <property type="evidence" value="ECO:0007669"/>
    <property type="project" value="UniProtKB-KW"/>
</dbReference>
<dbReference type="NCBIfam" id="TIGR00005">
    <property type="entry name" value="rluA_subfam"/>
    <property type="match status" value="1"/>
</dbReference>
<dbReference type="EC" id="5.4.99.-" evidence="3"/>
<dbReference type="InterPro" id="IPR050188">
    <property type="entry name" value="RluA_PseudoU_synthase"/>
</dbReference>
<keyword evidence="6" id="KW-1185">Reference proteome</keyword>
<proteinExistence type="inferred from homology"/>
<dbReference type="InterPro" id="IPR006145">
    <property type="entry name" value="PsdUridine_synth_RsuA/RluA"/>
</dbReference>
<comment type="catalytic activity">
    <reaction evidence="1 3">
        <text>a uridine in RNA = a pseudouridine in RNA</text>
        <dbReference type="Rhea" id="RHEA:48348"/>
        <dbReference type="Rhea" id="RHEA-COMP:12068"/>
        <dbReference type="Rhea" id="RHEA-COMP:12069"/>
        <dbReference type="ChEBI" id="CHEBI:65314"/>
        <dbReference type="ChEBI" id="CHEBI:65315"/>
    </reaction>
</comment>
<feature type="domain" description="Pseudouridine synthase RsuA/RluA-like" evidence="4">
    <location>
        <begin position="115"/>
        <end position="268"/>
    </location>
</feature>
<dbReference type="InterPro" id="IPR006225">
    <property type="entry name" value="PsdUridine_synth_RluC/D"/>
</dbReference>
<evidence type="ECO:0000313" key="5">
    <source>
        <dbReference type="EMBL" id="MFD1673379.1"/>
    </source>
</evidence>
<organism evidence="5 6">
    <name type="scientific">Alicyclobacillus fodiniaquatilis</name>
    <dbReference type="NCBI Taxonomy" id="1661150"/>
    <lineage>
        <taxon>Bacteria</taxon>
        <taxon>Bacillati</taxon>
        <taxon>Bacillota</taxon>
        <taxon>Bacilli</taxon>
        <taxon>Bacillales</taxon>
        <taxon>Alicyclobacillaceae</taxon>
        <taxon>Alicyclobacillus</taxon>
    </lineage>
</organism>
<evidence type="ECO:0000313" key="6">
    <source>
        <dbReference type="Proteomes" id="UP001597079"/>
    </source>
</evidence>
<dbReference type="Proteomes" id="UP001597079">
    <property type="component" value="Unassembled WGS sequence"/>
</dbReference>
<dbReference type="PANTHER" id="PTHR21600">
    <property type="entry name" value="MITOCHONDRIAL RNA PSEUDOURIDINE SYNTHASE"/>
    <property type="match status" value="1"/>
</dbReference>
<comment type="caution">
    <text evidence="5">The sequence shown here is derived from an EMBL/GenBank/DDBJ whole genome shotgun (WGS) entry which is preliminary data.</text>
</comment>
<dbReference type="Pfam" id="PF00849">
    <property type="entry name" value="PseudoU_synth_2"/>
    <property type="match status" value="1"/>
</dbReference>
<evidence type="ECO:0000256" key="1">
    <source>
        <dbReference type="ARBA" id="ARBA00000073"/>
    </source>
</evidence>
<name>A0ABW4JAK5_9BACL</name>
<dbReference type="SUPFAM" id="SSF55120">
    <property type="entry name" value="Pseudouridine synthase"/>
    <property type="match status" value="1"/>
</dbReference>
<evidence type="ECO:0000256" key="2">
    <source>
        <dbReference type="ARBA" id="ARBA00010876"/>
    </source>
</evidence>
<comment type="function">
    <text evidence="3">Responsible for synthesis of pseudouridine from uracil.</text>
</comment>
<gene>
    <name evidence="5" type="ORF">ACFSB2_01400</name>
</gene>
<evidence type="ECO:0000259" key="4">
    <source>
        <dbReference type="Pfam" id="PF00849"/>
    </source>
</evidence>
<protein>
    <recommendedName>
        <fullName evidence="3">Pseudouridine synthase</fullName>
        <ecNumber evidence="3">5.4.99.-</ecNumber>
    </recommendedName>
</protein>
<sequence length="337" mass="37639">MHSIAPFCLIVAKRAKRTGGFFLQVEMLQGALQIHADKRFVGWRLDDFMIRQLQLPANDVAQLFARKCVRKGSHVADAAVTLDAKTKITLVDPAPRLAKVSAAVTAPPILFEDDHVLVVHKAPGLIIHAEDPQTPTLDQQVAAYYEYTGQASPVLHVHRLDRPTTGAVVYAKHRFIARALDYQLTARQMKRRYFAVVQGARLAKKLTVDEPIARNRHQAGLYRVSSTGKSARTHFRVQAQTAAPSGHLALVKCELETGRTHQIRVHAAFLGAPIVGDKDYGGVSAIGDFPPSGQIALHAYQVTFYHPYEEQTIEVKSPLDEGWQRYLRQQWSLEQYL</sequence>
<dbReference type="PANTHER" id="PTHR21600:SF87">
    <property type="entry name" value="RNA PSEUDOURIDYLATE SYNTHASE DOMAIN-CONTAINING PROTEIN 1"/>
    <property type="match status" value="1"/>
</dbReference>
<dbReference type="Gene3D" id="3.30.2350.10">
    <property type="entry name" value="Pseudouridine synthase"/>
    <property type="match status" value="1"/>
</dbReference>
<keyword evidence="3 5" id="KW-0413">Isomerase</keyword>
<dbReference type="CDD" id="cd02869">
    <property type="entry name" value="PseudoU_synth_RluA_like"/>
    <property type="match status" value="1"/>
</dbReference>
<dbReference type="EMBL" id="JBHUCX010000004">
    <property type="protein sequence ID" value="MFD1673379.1"/>
    <property type="molecule type" value="Genomic_DNA"/>
</dbReference>